<dbReference type="RefSeq" id="WP_132353864.1">
    <property type="nucleotide sequence ID" value="NZ_CAWOJO010000009.1"/>
</dbReference>
<proteinExistence type="predicted"/>
<dbReference type="Proteomes" id="UP000295598">
    <property type="component" value="Unassembled WGS sequence"/>
</dbReference>
<dbReference type="InterPro" id="IPR050266">
    <property type="entry name" value="AB_hydrolase_sf"/>
</dbReference>
<dbReference type="PANTHER" id="PTHR43798">
    <property type="entry name" value="MONOACYLGLYCEROL LIPASE"/>
    <property type="match status" value="1"/>
</dbReference>
<name>A0A4R4JYL2_9GAMM</name>
<dbReference type="PRINTS" id="PR00111">
    <property type="entry name" value="ABHYDROLASE"/>
</dbReference>
<dbReference type="InterPro" id="IPR000073">
    <property type="entry name" value="AB_hydrolase_1"/>
</dbReference>
<organism evidence="2 3">
    <name type="scientific">Photorhabdus khanii subsp. guanajuatensis</name>
    <dbReference type="NCBI Taxonomy" id="2100166"/>
    <lineage>
        <taxon>Bacteria</taxon>
        <taxon>Pseudomonadati</taxon>
        <taxon>Pseudomonadota</taxon>
        <taxon>Gammaproteobacteria</taxon>
        <taxon>Enterobacterales</taxon>
        <taxon>Morganellaceae</taxon>
        <taxon>Photorhabdus</taxon>
    </lineage>
</organism>
<feature type="domain" description="AB hydrolase-1" evidence="1">
    <location>
        <begin position="26"/>
        <end position="249"/>
    </location>
</feature>
<reference evidence="2 3" key="1">
    <citation type="journal article" date="2019" name="Int. J. Syst. Evol. Microbiol.">
        <title>Photorhabdus khanii subsp. guanajuatensis subsp. nov., isolated from Heterorhabditis atacamensis, and Photorhabdus luminescens subsp. mexicana subsp. nov., isolated from Heterorhabditis mexicana entomopathogenic nematodes.</title>
        <authorList>
            <person name="Machado R.A.R."/>
            <person name="Bruno P."/>
            <person name="Arce C.C.M."/>
            <person name="Liechti N."/>
            <person name="Kohler A."/>
            <person name="Bernal J."/>
            <person name="Bruggmann R."/>
            <person name="Turlings T.C.J."/>
        </authorList>
    </citation>
    <scope>NUCLEOTIDE SEQUENCE [LARGE SCALE GENOMIC DNA]</scope>
    <source>
        <strain evidence="2 3">MEX20-17</strain>
    </source>
</reference>
<dbReference type="EMBL" id="PUJY01000009">
    <property type="protein sequence ID" value="TDB59990.1"/>
    <property type="molecule type" value="Genomic_DNA"/>
</dbReference>
<accession>A0A4R4JYL2</accession>
<evidence type="ECO:0000313" key="2">
    <source>
        <dbReference type="EMBL" id="TDB59990.1"/>
    </source>
</evidence>
<dbReference type="Gene3D" id="3.40.50.1820">
    <property type="entry name" value="alpha/beta hydrolase"/>
    <property type="match status" value="1"/>
</dbReference>
<dbReference type="InterPro" id="IPR029058">
    <property type="entry name" value="AB_hydrolase_fold"/>
</dbReference>
<dbReference type="Pfam" id="PF00561">
    <property type="entry name" value="Abhydrolase_1"/>
    <property type="match status" value="1"/>
</dbReference>
<sequence length="263" mass="29227">MTRNSKIVELTHSVVHYYSEGEGPKILFLHGTNSDGESSFGHIVNEFSKERTVIIPDYAGCGKSTLPQGEITVEKLAEQVAEIIKDSSKNPIDLVGISIGAVVAAVVAARYPELVRKLVLTAPWATSQDPRHQFIFQTWLKLEMNNPDDAMAFSLSHVLSPEFLVSLGDEKIKQICNKPPAKDIDKRIKLGLDIDICDLLSHIDKPTLVIGLKFDTLIPPYQAERVHKSIKGSKYAEIMSGHAVQIENPRDWVACVKDFLQKI</sequence>
<dbReference type="SUPFAM" id="SSF53474">
    <property type="entry name" value="alpha/beta-Hydrolases"/>
    <property type="match status" value="1"/>
</dbReference>
<gene>
    <name evidence="2" type="ORF">C5467_08025</name>
</gene>
<comment type="caution">
    <text evidence="2">The sequence shown here is derived from an EMBL/GenBank/DDBJ whole genome shotgun (WGS) entry which is preliminary data.</text>
</comment>
<dbReference type="GO" id="GO:0016787">
    <property type="term" value="F:hydrolase activity"/>
    <property type="evidence" value="ECO:0007669"/>
    <property type="project" value="UniProtKB-KW"/>
</dbReference>
<protein>
    <submittedName>
        <fullName evidence="2">Alpha/beta hydrolase</fullName>
    </submittedName>
</protein>
<dbReference type="AlphaFoldDB" id="A0A4R4JYL2"/>
<keyword evidence="2" id="KW-0378">Hydrolase</keyword>
<evidence type="ECO:0000313" key="3">
    <source>
        <dbReference type="Proteomes" id="UP000295598"/>
    </source>
</evidence>
<evidence type="ECO:0000259" key="1">
    <source>
        <dbReference type="Pfam" id="PF00561"/>
    </source>
</evidence>